<evidence type="ECO:0000256" key="1">
    <source>
        <dbReference type="ARBA" id="ARBA00009242"/>
    </source>
</evidence>
<dbReference type="AlphaFoldDB" id="A0A8H8DDZ4"/>
<dbReference type="InterPro" id="IPR015908">
    <property type="entry name" value="Allantoicase_dom"/>
</dbReference>
<dbReference type="InterPro" id="IPR008979">
    <property type="entry name" value="Galactose-bd-like_sf"/>
</dbReference>
<reference evidence="4 5" key="1">
    <citation type="journal article" name="Sci. Rep.">
        <title>Genome-scale phylogenetic analyses confirm Olpidium as the closest living zoosporic fungus to the non-flagellated, terrestrial fungi.</title>
        <authorList>
            <person name="Chang Y."/>
            <person name="Rochon D."/>
            <person name="Sekimoto S."/>
            <person name="Wang Y."/>
            <person name="Chovatia M."/>
            <person name="Sandor L."/>
            <person name="Salamov A."/>
            <person name="Grigoriev I.V."/>
            <person name="Stajich J.E."/>
            <person name="Spatafora J.W."/>
        </authorList>
    </citation>
    <scope>NUCLEOTIDE SEQUENCE [LARGE SCALE GENOMIC DNA]</scope>
    <source>
        <strain evidence="4">S191</strain>
    </source>
</reference>
<name>A0A8H8DDZ4_9FUNG</name>
<feature type="region of interest" description="Disordered" evidence="2">
    <location>
        <begin position="134"/>
        <end position="213"/>
    </location>
</feature>
<organism evidence="4 5">
    <name type="scientific">Olpidium bornovanus</name>
    <dbReference type="NCBI Taxonomy" id="278681"/>
    <lineage>
        <taxon>Eukaryota</taxon>
        <taxon>Fungi</taxon>
        <taxon>Fungi incertae sedis</taxon>
        <taxon>Olpidiomycota</taxon>
        <taxon>Olpidiomycotina</taxon>
        <taxon>Olpidiomycetes</taxon>
        <taxon>Olpidiales</taxon>
        <taxon>Olpidiaceae</taxon>
        <taxon>Olpidium</taxon>
    </lineage>
</organism>
<sequence length="213" mass="22494">MGNLNLPGRAADTRGGWLTRRNLSSFAREWAVIHLGVTGLLSGCEVDTAHFLGNHPREVSVEGCYSMEERPEDDVDVSWATLLPRTSVGPDALHRFDFFETARGAKFTHVRVLIFPDGGLSRVRIFGTVDPDAAGPPAAEASKSGAAAASRAASKQRHPLSQSTTADFGEAGGAADPRGIVRSQTKASLRSVRSSSSNASGGGSPGSKRKRTH</sequence>
<dbReference type="PANTHER" id="PTHR12045">
    <property type="entry name" value="ALLANTOICASE"/>
    <property type="match status" value="1"/>
</dbReference>
<dbReference type="Gene3D" id="2.60.120.260">
    <property type="entry name" value="Galactose-binding domain-like"/>
    <property type="match status" value="1"/>
</dbReference>
<protein>
    <submittedName>
        <fullName evidence="4">Allantoicase repeat-domain-containing protein</fullName>
    </submittedName>
</protein>
<feature type="domain" description="Allantoicase" evidence="3">
    <location>
        <begin position="13"/>
        <end position="129"/>
    </location>
</feature>
<dbReference type="InterPro" id="IPR005164">
    <property type="entry name" value="Allantoicase"/>
</dbReference>
<evidence type="ECO:0000313" key="5">
    <source>
        <dbReference type="Proteomes" id="UP000673691"/>
    </source>
</evidence>
<comment type="similarity">
    <text evidence="1">Belongs to the allantoicase family.</text>
</comment>
<accession>A0A8H8DDZ4</accession>
<dbReference type="Proteomes" id="UP000673691">
    <property type="component" value="Unassembled WGS sequence"/>
</dbReference>
<evidence type="ECO:0000256" key="2">
    <source>
        <dbReference type="SAM" id="MobiDB-lite"/>
    </source>
</evidence>
<feature type="compositionally biased region" description="Low complexity" evidence="2">
    <location>
        <begin position="188"/>
        <end position="199"/>
    </location>
</feature>
<evidence type="ECO:0000313" key="4">
    <source>
        <dbReference type="EMBL" id="KAG5455574.1"/>
    </source>
</evidence>
<gene>
    <name evidence="4" type="ORF">BJ554DRAFT_4973</name>
</gene>
<dbReference type="GO" id="GO:0004037">
    <property type="term" value="F:allantoicase activity"/>
    <property type="evidence" value="ECO:0007669"/>
    <property type="project" value="InterPro"/>
</dbReference>
<dbReference type="OrthoDB" id="10266039at2759"/>
<proteinExistence type="inferred from homology"/>
<dbReference type="EMBL" id="JAEFCI010013154">
    <property type="protein sequence ID" value="KAG5455574.1"/>
    <property type="molecule type" value="Genomic_DNA"/>
</dbReference>
<dbReference type="Pfam" id="PF03561">
    <property type="entry name" value="Allantoicase"/>
    <property type="match status" value="1"/>
</dbReference>
<dbReference type="SUPFAM" id="SSF49785">
    <property type="entry name" value="Galactose-binding domain-like"/>
    <property type="match status" value="1"/>
</dbReference>
<comment type="caution">
    <text evidence="4">The sequence shown here is derived from an EMBL/GenBank/DDBJ whole genome shotgun (WGS) entry which is preliminary data.</text>
</comment>
<dbReference type="GO" id="GO:0000256">
    <property type="term" value="P:allantoin catabolic process"/>
    <property type="evidence" value="ECO:0007669"/>
    <property type="project" value="InterPro"/>
</dbReference>
<dbReference type="PANTHER" id="PTHR12045:SF3">
    <property type="entry name" value="INACTIVE ALLANTOICASE-RELATED"/>
    <property type="match status" value="1"/>
</dbReference>
<feature type="compositionally biased region" description="Low complexity" evidence="2">
    <location>
        <begin position="134"/>
        <end position="153"/>
    </location>
</feature>
<evidence type="ECO:0000259" key="3">
    <source>
        <dbReference type="Pfam" id="PF03561"/>
    </source>
</evidence>
<keyword evidence="5" id="KW-1185">Reference proteome</keyword>